<reference evidence="2 3" key="1">
    <citation type="submission" date="2016-07" db="EMBL/GenBank/DDBJ databases">
        <title>Multiple horizontal gene transfer events from other fungi enriched the ability of initially mycotrophic Trichoderma (Ascomycota) to feed on dead plant biomass.</title>
        <authorList>
            <consortium name="DOE Joint Genome Institute"/>
            <person name="Aerts A."/>
            <person name="Atanasova L."/>
            <person name="Chenthamara K."/>
            <person name="Zhang J."/>
            <person name="Grujic M."/>
            <person name="Henrissat B."/>
            <person name="Kuo A."/>
            <person name="Salamov A."/>
            <person name="Lipzen A."/>
            <person name="Labutti K."/>
            <person name="Barry K."/>
            <person name="Miao Y."/>
            <person name="Rahimi M.J."/>
            <person name="Shen Q."/>
            <person name="Grigoriev I.V."/>
            <person name="Kubicek C.P."/>
            <person name="Druzhinina I.S."/>
        </authorList>
    </citation>
    <scope>NUCLEOTIDE SEQUENCE [LARGE SCALE GENOMIC DNA]</scope>
    <source>
        <strain evidence="2 3">CBS 433.97</strain>
    </source>
</reference>
<proteinExistence type="predicted"/>
<protein>
    <submittedName>
        <fullName evidence="2">Uncharacterized protein</fullName>
    </submittedName>
</protein>
<keyword evidence="1" id="KW-0812">Transmembrane</keyword>
<evidence type="ECO:0000313" key="2">
    <source>
        <dbReference type="EMBL" id="PTB35816.1"/>
    </source>
</evidence>
<gene>
    <name evidence="2" type="ORF">M441DRAFT_294314</name>
</gene>
<evidence type="ECO:0000313" key="3">
    <source>
        <dbReference type="Proteomes" id="UP000240493"/>
    </source>
</evidence>
<dbReference type="AlphaFoldDB" id="A0A2T3YTI6"/>
<accession>A0A2T3YTI6</accession>
<evidence type="ECO:0000256" key="1">
    <source>
        <dbReference type="SAM" id="Phobius"/>
    </source>
</evidence>
<keyword evidence="1" id="KW-0472">Membrane</keyword>
<sequence length="73" mass="8169">MRFGSSFSCFPPASHLSLFPWLRSFAFSRLVWAKLGGLPENVGAGKKHAMHPFFAYYFAVVIISEAAWFVLVA</sequence>
<keyword evidence="1" id="KW-1133">Transmembrane helix</keyword>
<dbReference type="Proteomes" id="UP000240493">
    <property type="component" value="Unassembled WGS sequence"/>
</dbReference>
<organism evidence="2 3">
    <name type="scientific">Trichoderma asperellum (strain ATCC 204424 / CBS 433.97 / NBRC 101777)</name>
    <dbReference type="NCBI Taxonomy" id="1042311"/>
    <lineage>
        <taxon>Eukaryota</taxon>
        <taxon>Fungi</taxon>
        <taxon>Dikarya</taxon>
        <taxon>Ascomycota</taxon>
        <taxon>Pezizomycotina</taxon>
        <taxon>Sordariomycetes</taxon>
        <taxon>Hypocreomycetidae</taxon>
        <taxon>Hypocreales</taxon>
        <taxon>Hypocreaceae</taxon>
        <taxon>Trichoderma</taxon>
    </lineage>
</organism>
<name>A0A2T3YTI6_TRIA4</name>
<dbReference type="EMBL" id="KZ679273">
    <property type="protein sequence ID" value="PTB35816.1"/>
    <property type="molecule type" value="Genomic_DNA"/>
</dbReference>
<feature type="transmembrane region" description="Helical" evidence="1">
    <location>
        <begin position="53"/>
        <end position="71"/>
    </location>
</feature>
<keyword evidence="3" id="KW-1185">Reference proteome</keyword>